<dbReference type="Proteomes" id="UP000225108">
    <property type="component" value="Unassembled WGS sequence"/>
</dbReference>
<dbReference type="EMBL" id="PEBD01000011">
    <property type="protein sequence ID" value="PHV64950.1"/>
    <property type="molecule type" value="Genomic_DNA"/>
</dbReference>
<dbReference type="AlphaFoldDB" id="A0A2G3PGN1"/>
<dbReference type="InterPro" id="IPR039375">
    <property type="entry name" value="NodN-like"/>
</dbReference>
<comment type="similarity">
    <text evidence="1">Belongs to the enoyl-CoA hydratase/isomerase family.</text>
</comment>
<dbReference type="InterPro" id="IPR029069">
    <property type="entry name" value="HotDog_dom_sf"/>
</dbReference>
<proteinExistence type="inferred from homology"/>
<feature type="domain" description="MaoC-like" evidence="2">
    <location>
        <begin position="3"/>
        <end position="104"/>
    </location>
</feature>
<sequence>MGTSDWIDITQARVNSFAESTEDRQWIHTDPERARRESPFGGPIGHGYLTLSLLSAFWEQIMLVDGISMAVNYGLNRVRFPAPVPVGSRVRMSATLTSVESVTGGVQIVLAAVFEAEGVVKPVCIAEPIFRLYE</sequence>
<dbReference type="InterPro" id="IPR002539">
    <property type="entry name" value="MaoC-like_dom"/>
</dbReference>
<dbReference type="Pfam" id="PF01575">
    <property type="entry name" value="MaoC_dehydratas"/>
    <property type="match status" value="1"/>
</dbReference>
<reference evidence="3 4" key="1">
    <citation type="submission" date="2017-10" db="EMBL/GenBank/DDBJ databases">
        <title>The draft genome sequence of Williamsia sp. BULT 1.1 isolated from the semi-arid grassland soils from South Africa.</title>
        <authorList>
            <person name="Kabwe M.H."/>
            <person name="Govender N."/>
            <person name="Mutseka Lunga P."/>
            <person name="Vikram S."/>
            <person name="Makhalanyane T.P."/>
        </authorList>
    </citation>
    <scope>NUCLEOTIDE SEQUENCE [LARGE SCALE GENOMIC DNA]</scope>
    <source>
        <strain evidence="3 4">BULT 1.1</strain>
    </source>
</reference>
<dbReference type="PANTHER" id="PTHR42993">
    <property type="entry name" value="MAOC-LIKE DEHYDRATASE DOMAIN-CONTAINING PROTEIN"/>
    <property type="match status" value="1"/>
</dbReference>
<name>A0A2G3PGN1_WILMA</name>
<protein>
    <submittedName>
        <fullName evidence="3">Dehydratase</fullName>
    </submittedName>
</protein>
<gene>
    <name evidence="3" type="ORF">CSW57_21590</name>
</gene>
<dbReference type="PANTHER" id="PTHR42993:SF1">
    <property type="entry name" value="MAOC-LIKE DEHYDRATASE DOMAIN-CONTAINING PROTEIN"/>
    <property type="match status" value="1"/>
</dbReference>
<evidence type="ECO:0000256" key="1">
    <source>
        <dbReference type="ARBA" id="ARBA00005254"/>
    </source>
</evidence>
<accession>A0A2G3PGN1</accession>
<evidence type="ECO:0000313" key="3">
    <source>
        <dbReference type="EMBL" id="PHV64950.1"/>
    </source>
</evidence>
<dbReference type="Gene3D" id="3.10.129.10">
    <property type="entry name" value="Hotdog Thioesterase"/>
    <property type="match status" value="1"/>
</dbReference>
<dbReference type="SUPFAM" id="SSF54637">
    <property type="entry name" value="Thioesterase/thiol ester dehydrase-isomerase"/>
    <property type="match status" value="1"/>
</dbReference>
<evidence type="ECO:0000259" key="2">
    <source>
        <dbReference type="Pfam" id="PF01575"/>
    </source>
</evidence>
<evidence type="ECO:0000313" key="4">
    <source>
        <dbReference type="Proteomes" id="UP000225108"/>
    </source>
</evidence>
<organism evidence="3 4">
    <name type="scientific">Williamsia marianensis</name>
    <dbReference type="NCBI Taxonomy" id="85044"/>
    <lineage>
        <taxon>Bacteria</taxon>
        <taxon>Bacillati</taxon>
        <taxon>Actinomycetota</taxon>
        <taxon>Actinomycetes</taxon>
        <taxon>Mycobacteriales</taxon>
        <taxon>Nocardiaceae</taxon>
        <taxon>Williamsia</taxon>
    </lineage>
</organism>
<comment type="caution">
    <text evidence="3">The sequence shown here is derived from an EMBL/GenBank/DDBJ whole genome shotgun (WGS) entry which is preliminary data.</text>
</comment>
<dbReference type="CDD" id="cd03450">
    <property type="entry name" value="NodN"/>
    <property type="match status" value="1"/>
</dbReference>